<evidence type="ECO:0000259" key="10">
    <source>
        <dbReference type="PROSITE" id="PS50192"/>
    </source>
</evidence>
<evidence type="ECO:0000256" key="6">
    <source>
        <dbReference type="SAM" id="MobiDB-lite"/>
    </source>
</evidence>
<feature type="domain" description="PAS" evidence="8">
    <location>
        <begin position="160"/>
        <end position="200"/>
    </location>
</feature>
<dbReference type="Gene3D" id="3.30.450.20">
    <property type="entry name" value="PAS domain"/>
    <property type="match status" value="2"/>
</dbReference>
<dbReference type="GO" id="GO:0006935">
    <property type="term" value="P:chemotaxis"/>
    <property type="evidence" value="ECO:0007669"/>
    <property type="project" value="InterPro"/>
</dbReference>
<evidence type="ECO:0000313" key="12">
    <source>
        <dbReference type="EMBL" id="MBB3204853.1"/>
    </source>
</evidence>
<comment type="caution">
    <text evidence="12">The sequence shown here is derived from an EMBL/GenBank/DDBJ whole genome shotgun (WGS) entry which is preliminary data.</text>
</comment>
<dbReference type="RefSeq" id="WP_184301535.1">
    <property type="nucleotide sequence ID" value="NZ_JACHXU010000002.1"/>
</dbReference>
<evidence type="ECO:0000256" key="5">
    <source>
        <dbReference type="PROSITE-ProRule" id="PRU00284"/>
    </source>
</evidence>
<dbReference type="Pfam" id="PF08447">
    <property type="entry name" value="PAS_3"/>
    <property type="match status" value="1"/>
</dbReference>
<dbReference type="Pfam" id="PF00015">
    <property type="entry name" value="MCPsignal"/>
    <property type="match status" value="1"/>
</dbReference>
<dbReference type="PROSITE" id="PS50112">
    <property type="entry name" value="PAS"/>
    <property type="match status" value="2"/>
</dbReference>
<dbReference type="PANTHER" id="PTHR32089">
    <property type="entry name" value="METHYL-ACCEPTING CHEMOTAXIS PROTEIN MCPB"/>
    <property type="match status" value="1"/>
</dbReference>
<name>A0A7W5DVI9_9BACT</name>
<dbReference type="NCBIfam" id="TIGR00229">
    <property type="entry name" value="sensory_box"/>
    <property type="match status" value="2"/>
</dbReference>
<keyword evidence="2" id="KW-1003">Cell membrane</keyword>
<evidence type="ECO:0000256" key="1">
    <source>
        <dbReference type="ARBA" id="ARBA00004429"/>
    </source>
</evidence>
<keyword evidence="2" id="KW-0997">Cell inner membrane</keyword>
<dbReference type="Gene3D" id="1.10.287.950">
    <property type="entry name" value="Methyl-accepting chemotaxis protein"/>
    <property type="match status" value="1"/>
</dbReference>
<dbReference type="SUPFAM" id="SSF58104">
    <property type="entry name" value="Methyl-accepting chemotaxis protein (MCP) signaling domain"/>
    <property type="match status" value="1"/>
</dbReference>
<feature type="domain" description="PAC" evidence="9">
    <location>
        <begin position="97"/>
        <end position="149"/>
    </location>
</feature>
<dbReference type="InterPro" id="IPR000700">
    <property type="entry name" value="PAS-assoc_C"/>
</dbReference>
<dbReference type="CDD" id="cd00130">
    <property type="entry name" value="PAS"/>
    <property type="match status" value="2"/>
</dbReference>
<dbReference type="EMBL" id="JACHXU010000002">
    <property type="protein sequence ID" value="MBB3204853.1"/>
    <property type="molecule type" value="Genomic_DNA"/>
</dbReference>
<evidence type="ECO:0000259" key="9">
    <source>
        <dbReference type="PROSITE" id="PS50113"/>
    </source>
</evidence>
<dbReference type="Pfam" id="PF13426">
    <property type="entry name" value="PAS_9"/>
    <property type="match status" value="1"/>
</dbReference>
<accession>A0A7W5DVI9</accession>
<dbReference type="Proteomes" id="UP000536179">
    <property type="component" value="Unassembled WGS sequence"/>
</dbReference>
<dbReference type="InterPro" id="IPR001610">
    <property type="entry name" value="PAC"/>
</dbReference>
<dbReference type="PRINTS" id="PR00260">
    <property type="entry name" value="CHEMTRNSDUCR"/>
</dbReference>
<evidence type="ECO:0000259" key="7">
    <source>
        <dbReference type="PROSITE" id="PS50111"/>
    </source>
</evidence>
<feature type="domain" description="HAMP" evidence="11">
    <location>
        <begin position="267"/>
        <end position="319"/>
    </location>
</feature>
<dbReference type="SUPFAM" id="SSF55785">
    <property type="entry name" value="PYP-like sensor domain (PAS domain)"/>
    <property type="match status" value="2"/>
</dbReference>
<dbReference type="GO" id="GO:0004888">
    <property type="term" value="F:transmembrane signaling receptor activity"/>
    <property type="evidence" value="ECO:0007669"/>
    <property type="project" value="InterPro"/>
</dbReference>
<dbReference type="InterPro" id="IPR004090">
    <property type="entry name" value="Chemotax_Me-accpt_rcpt"/>
</dbReference>
<dbReference type="PROSITE" id="PS50113">
    <property type="entry name" value="PAC"/>
    <property type="match status" value="2"/>
</dbReference>
<dbReference type="SMART" id="SM00091">
    <property type="entry name" value="PAS"/>
    <property type="match status" value="2"/>
</dbReference>
<comment type="similarity">
    <text evidence="4">Belongs to the methyl-accepting chemotaxis (MCP) protein family.</text>
</comment>
<dbReference type="GO" id="GO:0007165">
    <property type="term" value="P:signal transduction"/>
    <property type="evidence" value="ECO:0007669"/>
    <property type="project" value="UniProtKB-KW"/>
</dbReference>
<feature type="domain" description="PAC" evidence="9">
    <location>
        <begin position="219"/>
        <end position="271"/>
    </location>
</feature>
<evidence type="ECO:0000313" key="13">
    <source>
        <dbReference type="Proteomes" id="UP000536179"/>
    </source>
</evidence>
<sequence>MPATLTPPAKTRSAASTAKADLINYRGQVEAISRSQAVIEFDLDGIILYANDNFLQAVGYELDEIVGQHHSLFVDAQYKTSAEYQTFWRDLADGQFKAAEYKRFGKGGKEIWIQASYNPIFNDKGVPFKVVKYATDITASKLQNADYQGQLEAIGKAQAIIEFDLDGTIKTANENFLATVGYSLNEIVGQHHRMFVKPEDSNSPDYKLFWDALARGEFQAAEYQRVGKDGKEIWIQASYNPILDMNGNPFKVVKFATDITAQVLAREELTSNVNAILSVVNAASDGDLTQEIHVVGDDAIGQVGSRLRTFFSDLRGSIESIAENATSLAGASEELSAVSSQMSSNAEETSSQANLVSSASTEVSQNIQTVTTGVEELNSAIREIARNATEASKVSNQAVGVASDTNDTITKLGASSLEIGKVVKVITSIAEQTNLLALNATIEAARAGEAGKGFAVVANEVKELAKETAKATEDISGKIETIQSDTTGAVSAIREISDVINQINDISNTIASAVEEQTATANEISRNIGEASQGADEIAKNITSVASAAESTSQGAGNTQQAAGELSEMSATLQRLVMRFKF</sequence>
<evidence type="ECO:0000256" key="2">
    <source>
        <dbReference type="ARBA" id="ARBA00022519"/>
    </source>
</evidence>
<dbReference type="InterPro" id="IPR000727">
    <property type="entry name" value="T_SNARE_dom"/>
</dbReference>
<proteinExistence type="inferred from homology"/>
<dbReference type="PROSITE" id="PS50885">
    <property type="entry name" value="HAMP"/>
    <property type="match status" value="1"/>
</dbReference>
<keyword evidence="2" id="KW-0472">Membrane</keyword>
<evidence type="ECO:0000259" key="11">
    <source>
        <dbReference type="PROSITE" id="PS50885"/>
    </source>
</evidence>
<dbReference type="SMART" id="SM00086">
    <property type="entry name" value="PAC"/>
    <property type="match status" value="2"/>
</dbReference>
<dbReference type="PANTHER" id="PTHR32089:SF112">
    <property type="entry name" value="LYSOZYME-LIKE PROTEIN-RELATED"/>
    <property type="match status" value="1"/>
</dbReference>
<dbReference type="InterPro" id="IPR000014">
    <property type="entry name" value="PAS"/>
</dbReference>
<feature type="domain" description="Methyl-accepting transducer" evidence="7">
    <location>
        <begin position="317"/>
        <end position="553"/>
    </location>
</feature>
<dbReference type="SMART" id="SM00283">
    <property type="entry name" value="MA"/>
    <property type="match status" value="1"/>
</dbReference>
<feature type="region of interest" description="Disordered" evidence="6">
    <location>
        <begin position="339"/>
        <end position="358"/>
    </location>
</feature>
<dbReference type="GO" id="GO:0005886">
    <property type="term" value="C:plasma membrane"/>
    <property type="evidence" value="ECO:0007669"/>
    <property type="project" value="UniProtKB-SubCell"/>
</dbReference>
<evidence type="ECO:0000259" key="8">
    <source>
        <dbReference type="PROSITE" id="PS50112"/>
    </source>
</evidence>
<dbReference type="InterPro" id="IPR004089">
    <property type="entry name" value="MCPsignal_dom"/>
</dbReference>
<dbReference type="PROSITE" id="PS50192">
    <property type="entry name" value="T_SNARE"/>
    <property type="match status" value="1"/>
</dbReference>
<keyword evidence="3 5" id="KW-0807">Transducer</keyword>
<dbReference type="AlphaFoldDB" id="A0A7W5DVI9"/>
<feature type="domain" description="T-SNARE coiled-coil homology" evidence="10">
    <location>
        <begin position="483"/>
        <end position="545"/>
    </location>
</feature>
<protein>
    <submittedName>
        <fullName evidence="12">Methyl-accepting chemotaxis protein</fullName>
    </submittedName>
</protein>
<organism evidence="12 13">
    <name type="scientific">Aporhodopirellula rubra</name>
    <dbReference type="NCBI Taxonomy" id="980271"/>
    <lineage>
        <taxon>Bacteria</taxon>
        <taxon>Pseudomonadati</taxon>
        <taxon>Planctomycetota</taxon>
        <taxon>Planctomycetia</taxon>
        <taxon>Pirellulales</taxon>
        <taxon>Pirellulaceae</taxon>
        <taxon>Aporhodopirellula</taxon>
    </lineage>
</organism>
<reference evidence="12 13" key="1">
    <citation type="submission" date="2020-08" db="EMBL/GenBank/DDBJ databases">
        <title>Genomic Encyclopedia of Type Strains, Phase III (KMG-III): the genomes of soil and plant-associated and newly described type strains.</title>
        <authorList>
            <person name="Whitman W."/>
        </authorList>
    </citation>
    <scope>NUCLEOTIDE SEQUENCE [LARGE SCALE GENOMIC DNA]</scope>
    <source>
        <strain evidence="12 13">CECT 8075</strain>
    </source>
</reference>
<dbReference type="InterPro" id="IPR003660">
    <property type="entry name" value="HAMP_dom"/>
</dbReference>
<dbReference type="SMART" id="SM00304">
    <property type="entry name" value="HAMP"/>
    <property type="match status" value="2"/>
</dbReference>
<keyword evidence="13" id="KW-1185">Reference proteome</keyword>
<dbReference type="PROSITE" id="PS50111">
    <property type="entry name" value="CHEMOTAXIS_TRANSDUC_2"/>
    <property type="match status" value="1"/>
</dbReference>
<comment type="subcellular location">
    <subcellularLocation>
        <location evidence="1">Cell inner membrane</location>
        <topology evidence="1">Multi-pass membrane protein</topology>
    </subcellularLocation>
</comment>
<feature type="domain" description="PAS" evidence="8">
    <location>
        <begin position="38"/>
        <end position="68"/>
    </location>
</feature>
<evidence type="ECO:0000256" key="3">
    <source>
        <dbReference type="ARBA" id="ARBA00023224"/>
    </source>
</evidence>
<gene>
    <name evidence="12" type="ORF">FHS27_000620</name>
</gene>
<dbReference type="InterPro" id="IPR013655">
    <property type="entry name" value="PAS_fold_3"/>
</dbReference>
<evidence type="ECO:0000256" key="4">
    <source>
        <dbReference type="ARBA" id="ARBA00029447"/>
    </source>
</evidence>
<dbReference type="InterPro" id="IPR035965">
    <property type="entry name" value="PAS-like_dom_sf"/>
</dbReference>